<sequence length="44" mass="5300">MIELDFIIFIFIIASMLFGFLFLVKTVIEMPEFFIIIQIKKEEK</sequence>
<name>A0A0F9PHL3_9ZZZZ</name>
<dbReference type="EMBL" id="LAZR01006351">
    <property type="protein sequence ID" value="KKM92767.1"/>
    <property type="molecule type" value="Genomic_DNA"/>
</dbReference>
<evidence type="ECO:0000256" key="1">
    <source>
        <dbReference type="SAM" id="Phobius"/>
    </source>
</evidence>
<accession>A0A0F9PHL3</accession>
<keyword evidence="1" id="KW-1133">Transmembrane helix</keyword>
<dbReference type="AlphaFoldDB" id="A0A0F9PHL3"/>
<proteinExistence type="predicted"/>
<keyword evidence="1" id="KW-0472">Membrane</keyword>
<comment type="caution">
    <text evidence="2">The sequence shown here is derived from an EMBL/GenBank/DDBJ whole genome shotgun (WGS) entry which is preliminary data.</text>
</comment>
<reference evidence="2" key="1">
    <citation type="journal article" date="2015" name="Nature">
        <title>Complex archaea that bridge the gap between prokaryotes and eukaryotes.</title>
        <authorList>
            <person name="Spang A."/>
            <person name="Saw J.H."/>
            <person name="Jorgensen S.L."/>
            <person name="Zaremba-Niedzwiedzka K."/>
            <person name="Martijn J."/>
            <person name="Lind A.E."/>
            <person name="van Eijk R."/>
            <person name="Schleper C."/>
            <person name="Guy L."/>
            <person name="Ettema T.J."/>
        </authorList>
    </citation>
    <scope>NUCLEOTIDE SEQUENCE</scope>
</reference>
<keyword evidence="1" id="KW-0812">Transmembrane</keyword>
<gene>
    <name evidence="2" type="ORF">LCGC14_1215080</name>
</gene>
<feature type="transmembrane region" description="Helical" evidence="1">
    <location>
        <begin position="6"/>
        <end position="24"/>
    </location>
</feature>
<protein>
    <submittedName>
        <fullName evidence="2">Uncharacterized protein</fullName>
    </submittedName>
</protein>
<organism evidence="2">
    <name type="scientific">marine sediment metagenome</name>
    <dbReference type="NCBI Taxonomy" id="412755"/>
    <lineage>
        <taxon>unclassified sequences</taxon>
        <taxon>metagenomes</taxon>
        <taxon>ecological metagenomes</taxon>
    </lineage>
</organism>
<evidence type="ECO:0000313" key="2">
    <source>
        <dbReference type="EMBL" id="KKM92767.1"/>
    </source>
</evidence>